<dbReference type="EMBL" id="BRXS01000005">
    <property type="protein sequence ID" value="GLC26822.1"/>
    <property type="molecule type" value="Genomic_DNA"/>
</dbReference>
<protein>
    <submittedName>
        <fullName evidence="1">Uncharacterized protein</fullName>
    </submittedName>
</protein>
<dbReference type="AlphaFoldDB" id="A0AA37QAN4"/>
<evidence type="ECO:0000313" key="1">
    <source>
        <dbReference type="EMBL" id="GLC26822.1"/>
    </source>
</evidence>
<accession>A0AA37QAN4</accession>
<dbReference type="Proteomes" id="UP001161325">
    <property type="component" value="Unassembled WGS sequence"/>
</dbReference>
<organism evidence="1 2">
    <name type="scientific">Roseisolibacter agri</name>
    <dbReference type="NCBI Taxonomy" id="2014610"/>
    <lineage>
        <taxon>Bacteria</taxon>
        <taxon>Pseudomonadati</taxon>
        <taxon>Gemmatimonadota</taxon>
        <taxon>Gemmatimonadia</taxon>
        <taxon>Gemmatimonadales</taxon>
        <taxon>Gemmatimonadaceae</taxon>
        <taxon>Roseisolibacter</taxon>
    </lineage>
</organism>
<reference evidence="1" key="1">
    <citation type="submission" date="2022-08" db="EMBL/GenBank/DDBJ databases">
        <title>Draft genome sequencing of Roseisolibacter agri AW1220.</title>
        <authorList>
            <person name="Tobiishi Y."/>
            <person name="Tonouchi A."/>
        </authorList>
    </citation>
    <scope>NUCLEOTIDE SEQUENCE</scope>
    <source>
        <strain evidence="1">AW1220</strain>
    </source>
</reference>
<sequence>MPDAAAATGRGGCVRVGYATDSRPDWKELRAACRVLRVGSCPRQSMPCPACPNYSRGIRMLRMSRIIRERRTALTGLDGLNGQEPDYLPCGGDVLRATRSVIRLLSV</sequence>
<proteinExistence type="predicted"/>
<keyword evidence="2" id="KW-1185">Reference proteome</keyword>
<comment type="caution">
    <text evidence="1">The sequence shown here is derived from an EMBL/GenBank/DDBJ whole genome shotgun (WGS) entry which is preliminary data.</text>
</comment>
<evidence type="ECO:0000313" key="2">
    <source>
        <dbReference type="Proteomes" id="UP001161325"/>
    </source>
</evidence>
<name>A0AA37QAN4_9BACT</name>
<gene>
    <name evidence="1" type="ORF">rosag_33350</name>
</gene>